<name>I0LDQ4_9ACTN</name>
<comment type="caution">
    <text evidence="3">The sequence shown here is derived from an EMBL/GenBank/DDBJ whole genome shotgun (WGS) entry which is preliminary data.</text>
</comment>
<keyword evidence="2" id="KW-1133">Transmembrane helix</keyword>
<evidence type="ECO:0000313" key="3">
    <source>
        <dbReference type="EMBL" id="CCH21951.1"/>
    </source>
</evidence>
<proteinExistence type="predicted"/>
<reference evidence="4" key="1">
    <citation type="journal article" date="2012" name="J. Bacteriol.">
        <title>Genome Sequence of Micromonospora lupini Lupac 08, Isolated from Root Nodules of Lupinus angustifolius.</title>
        <authorList>
            <person name="Alonso-Vega P."/>
            <person name="Normand P."/>
            <person name="Bacigalupe R."/>
            <person name="Pujic P."/>
            <person name="Lajus A."/>
            <person name="Vallenet D."/>
            <person name="Carro L."/>
            <person name="Coll P."/>
            <person name="Trujillo M.E."/>
        </authorList>
    </citation>
    <scope>NUCLEOTIDE SEQUENCE [LARGE SCALE GENOMIC DNA]</scope>
    <source>
        <strain evidence="4">Lupac 08</strain>
    </source>
</reference>
<dbReference type="EMBL" id="CAIE01000046">
    <property type="protein sequence ID" value="CCH21951.1"/>
    <property type="molecule type" value="Genomic_DNA"/>
</dbReference>
<feature type="region of interest" description="Disordered" evidence="1">
    <location>
        <begin position="65"/>
        <end position="88"/>
    </location>
</feature>
<evidence type="ECO:0000313" key="4">
    <source>
        <dbReference type="Proteomes" id="UP000003448"/>
    </source>
</evidence>
<keyword evidence="2" id="KW-0472">Membrane</keyword>
<keyword evidence="2" id="KW-0812">Transmembrane</keyword>
<feature type="compositionally biased region" description="Basic and acidic residues" evidence="1">
    <location>
        <begin position="67"/>
        <end position="82"/>
    </location>
</feature>
<evidence type="ECO:0000256" key="1">
    <source>
        <dbReference type="SAM" id="MobiDB-lite"/>
    </source>
</evidence>
<organism evidence="3 4">
    <name type="scientific">Micromonospora lupini str. Lupac 08</name>
    <dbReference type="NCBI Taxonomy" id="1150864"/>
    <lineage>
        <taxon>Bacteria</taxon>
        <taxon>Bacillati</taxon>
        <taxon>Actinomycetota</taxon>
        <taxon>Actinomycetes</taxon>
        <taxon>Micromonosporales</taxon>
        <taxon>Micromonosporaceae</taxon>
        <taxon>Micromonospora</taxon>
    </lineage>
</organism>
<dbReference type="Proteomes" id="UP000003448">
    <property type="component" value="Unassembled WGS sequence"/>
</dbReference>
<evidence type="ECO:0000256" key="2">
    <source>
        <dbReference type="SAM" id="Phobius"/>
    </source>
</evidence>
<accession>I0LDQ4</accession>
<dbReference type="AlphaFoldDB" id="I0LDQ4"/>
<keyword evidence="4" id="KW-1185">Reference proteome</keyword>
<dbReference type="STRING" id="1150864.MILUP08_46736"/>
<feature type="transmembrane region" description="Helical" evidence="2">
    <location>
        <begin position="46"/>
        <end position="66"/>
    </location>
</feature>
<gene>
    <name evidence="3" type="ORF">MILUP08_46736</name>
</gene>
<sequence length="88" mass="9544">MAVNRCPVAFLPLSGRREPAQTCLSPVRTGGETDSNHAKVSAAMEFLLFLLFLVLLVAASAAGLTVDSHDSADWKPSEDGRRWRSRTS</sequence>
<dbReference type="eggNOG" id="ENOG5031XRZ">
    <property type="taxonomic scope" value="Bacteria"/>
</dbReference>
<protein>
    <submittedName>
        <fullName evidence="3">Uncharacterized protein</fullName>
    </submittedName>
</protein>